<comment type="caution">
    <text evidence="1">The sequence shown here is derived from an EMBL/GenBank/DDBJ whole genome shotgun (WGS) entry which is preliminary data.</text>
</comment>
<sequence length="86" mass="9726">MDTPRIRPRGPSATRPAFEPIVTVEIDAVTPSDRGFTLTAQGAPPDRAEYRLDIHFELPLDPRTRTVLGELLSQSDLTIWRRNRNS</sequence>
<accession>A0A538STL8</accession>
<gene>
    <name evidence="1" type="ORF">E6K74_05160</name>
</gene>
<dbReference type="AlphaFoldDB" id="A0A538STL8"/>
<dbReference type="Proteomes" id="UP000319829">
    <property type="component" value="Unassembled WGS sequence"/>
</dbReference>
<dbReference type="EMBL" id="VBOU01000057">
    <property type="protein sequence ID" value="TMQ54727.1"/>
    <property type="molecule type" value="Genomic_DNA"/>
</dbReference>
<evidence type="ECO:0000313" key="1">
    <source>
        <dbReference type="EMBL" id="TMQ54727.1"/>
    </source>
</evidence>
<evidence type="ECO:0000313" key="2">
    <source>
        <dbReference type="Proteomes" id="UP000319829"/>
    </source>
</evidence>
<reference evidence="1 2" key="1">
    <citation type="journal article" date="2019" name="Nat. Microbiol.">
        <title>Mediterranean grassland soil C-N compound turnover is dependent on rainfall and depth, and is mediated by genomically divergent microorganisms.</title>
        <authorList>
            <person name="Diamond S."/>
            <person name="Andeer P.F."/>
            <person name="Li Z."/>
            <person name="Crits-Christoph A."/>
            <person name="Burstein D."/>
            <person name="Anantharaman K."/>
            <person name="Lane K.R."/>
            <person name="Thomas B.C."/>
            <person name="Pan C."/>
            <person name="Northen T.R."/>
            <person name="Banfield J.F."/>
        </authorList>
    </citation>
    <scope>NUCLEOTIDE SEQUENCE [LARGE SCALE GENOMIC DNA]</scope>
    <source>
        <strain evidence="1">WS_4</strain>
    </source>
</reference>
<proteinExistence type="predicted"/>
<organism evidence="1 2">
    <name type="scientific">Eiseniibacteriota bacterium</name>
    <dbReference type="NCBI Taxonomy" id="2212470"/>
    <lineage>
        <taxon>Bacteria</taxon>
        <taxon>Candidatus Eiseniibacteriota</taxon>
    </lineage>
</organism>
<name>A0A538STL8_UNCEI</name>
<protein>
    <submittedName>
        <fullName evidence="1">Uncharacterized protein</fullName>
    </submittedName>
</protein>